<dbReference type="STRING" id="158441.A0A226F3Z0"/>
<sequence length="678" mass="78184">MESHERMFIIVNISPGKLQDLTLAYGTNASEPEDIIHSVLHHLYRRGKCYIFYVWLTDPRILYPDKNTHHHPGWRKSDHVILLVHHITKRYRTMINLRIWNQIPNIVGLKRNKPEFTGLAVNIFTVIPYYRNGRRKSQEMDVWLVKEKLFLKNNNLFPEKFKNLHKASLSLGLLWKEPFLIWGNKKDSWLDGCDWRLFVMCKDKLNFTFSVTNLGFTGNRIDGETWTGMLGLLANGSIDVGFGGVSVTAERRQHFDFCRTYYTDSYNFIAPLNSKVSSALHTFFRPLSNEVWICTFLTVIVGILTMKVVAFVQQWSMKNEYDSHFNSLTNNCGLVITVLCQKPYRYLPKTSSLQSVFLGITIMTFLLGMAFSSCLISVLLGFKPLPIADAVEDILPANLPISIKNYDGHLNEYMNLSGSPLIREIFRKGQLVDYYQSSEAMDKVVQGKMIYIDSKSKLQFSGKYRYAAGPVGIKFHLSSESILEFDNLGWPANRNWPLMTKFDDIISRAVEGGLVQYWMRQFRGGRFGQSPEAWKIPQSMFNLTDKVDAVPEIIVPEIGKKFVKLGIEHMQGVYFLYLAGVGMATFVFILECSAEMTYRKAHKLKHYSLLLKAFGRAPSIQNNRIKSMYTSTKTQSKKVTVEPKIRTKNKGQKIKKLPDLVWNDFKRTQFLMKMKKLT</sequence>
<feature type="transmembrane region" description="Helical" evidence="12">
    <location>
        <begin position="291"/>
        <end position="312"/>
    </location>
</feature>
<evidence type="ECO:0000256" key="11">
    <source>
        <dbReference type="ARBA" id="ARBA00023303"/>
    </source>
</evidence>
<dbReference type="EMBL" id="LNIX01000001">
    <property type="protein sequence ID" value="OXA64080.1"/>
    <property type="molecule type" value="Genomic_DNA"/>
</dbReference>
<dbReference type="Gene3D" id="1.10.287.70">
    <property type="match status" value="1"/>
</dbReference>
<protein>
    <submittedName>
        <fullName evidence="14">Glutamate receptor 2</fullName>
    </submittedName>
</protein>
<dbReference type="PANTHER" id="PTHR42643">
    <property type="entry name" value="IONOTROPIC RECEPTOR 20A-RELATED"/>
    <property type="match status" value="1"/>
</dbReference>
<dbReference type="OrthoDB" id="6117597at2759"/>
<dbReference type="Proteomes" id="UP000198287">
    <property type="component" value="Unassembled WGS sequence"/>
</dbReference>
<evidence type="ECO:0000256" key="3">
    <source>
        <dbReference type="ARBA" id="ARBA00022475"/>
    </source>
</evidence>
<dbReference type="Pfam" id="PF10613">
    <property type="entry name" value="Lig_chan-Glu_bd"/>
    <property type="match status" value="1"/>
</dbReference>
<name>A0A226F3Z0_FOLCA</name>
<proteinExistence type="predicted"/>
<keyword evidence="15" id="KW-1185">Reference proteome</keyword>
<evidence type="ECO:0000256" key="7">
    <source>
        <dbReference type="ARBA" id="ARBA00023136"/>
    </source>
</evidence>
<evidence type="ECO:0000256" key="2">
    <source>
        <dbReference type="ARBA" id="ARBA00022448"/>
    </source>
</evidence>
<evidence type="ECO:0000256" key="1">
    <source>
        <dbReference type="ARBA" id="ARBA00004651"/>
    </source>
</evidence>
<evidence type="ECO:0000256" key="8">
    <source>
        <dbReference type="ARBA" id="ARBA00023170"/>
    </source>
</evidence>
<evidence type="ECO:0000256" key="10">
    <source>
        <dbReference type="ARBA" id="ARBA00023286"/>
    </source>
</evidence>
<evidence type="ECO:0000256" key="5">
    <source>
        <dbReference type="ARBA" id="ARBA00022989"/>
    </source>
</evidence>
<dbReference type="SUPFAM" id="SSF53850">
    <property type="entry name" value="Periplasmic binding protein-like II"/>
    <property type="match status" value="1"/>
</dbReference>
<dbReference type="Gene3D" id="3.40.190.10">
    <property type="entry name" value="Periplasmic binding protein-like II"/>
    <property type="match status" value="1"/>
</dbReference>
<feature type="transmembrane region" description="Helical" evidence="12">
    <location>
        <begin position="356"/>
        <end position="382"/>
    </location>
</feature>
<accession>A0A226F3Z0</accession>
<keyword evidence="3" id="KW-1003">Cell membrane</keyword>
<dbReference type="AlphaFoldDB" id="A0A226F3Z0"/>
<keyword evidence="4 12" id="KW-0812">Transmembrane</keyword>
<keyword evidence="2" id="KW-0813">Transport</keyword>
<reference evidence="14 15" key="1">
    <citation type="submission" date="2015-12" db="EMBL/GenBank/DDBJ databases">
        <title>The genome of Folsomia candida.</title>
        <authorList>
            <person name="Faddeeva A."/>
            <person name="Derks M.F."/>
            <person name="Anvar Y."/>
            <person name="Smit S."/>
            <person name="Van Straalen N."/>
            <person name="Roelofs D."/>
        </authorList>
    </citation>
    <scope>NUCLEOTIDE SEQUENCE [LARGE SCALE GENOMIC DNA]</scope>
    <source>
        <strain evidence="14 15">VU population</strain>
        <tissue evidence="14">Whole body</tissue>
    </source>
</reference>
<organism evidence="14 15">
    <name type="scientific">Folsomia candida</name>
    <name type="common">Springtail</name>
    <dbReference type="NCBI Taxonomy" id="158441"/>
    <lineage>
        <taxon>Eukaryota</taxon>
        <taxon>Metazoa</taxon>
        <taxon>Ecdysozoa</taxon>
        <taxon>Arthropoda</taxon>
        <taxon>Hexapoda</taxon>
        <taxon>Collembola</taxon>
        <taxon>Entomobryomorpha</taxon>
        <taxon>Isotomoidea</taxon>
        <taxon>Isotomidae</taxon>
        <taxon>Proisotominae</taxon>
        <taxon>Folsomia</taxon>
    </lineage>
</organism>
<keyword evidence="11" id="KW-0407">Ion channel</keyword>
<dbReference type="InterPro" id="IPR019594">
    <property type="entry name" value="Glu/Gly-bd"/>
</dbReference>
<evidence type="ECO:0000256" key="6">
    <source>
        <dbReference type="ARBA" id="ARBA00023065"/>
    </source>
</evidence>
<gene>
    <name evidence="14" type="ORF">Fcan01_03428</name>
</gene>
<evidence type="ECO:0000259" key="13">
    <source>
        <dbReference type="Pfam" id="PF10613"/>
    </source>
</evidence>
<keyword evidence="9" id="KW-0325">Glycoprotein</keyword>
<feature type="domain" description="Ionotropic glutamate receptor L-glutamate and glycine-binding" evidence="13">
    <location>
        <begin position="188"/>
        <end position="268"/>
    </location>
</feature>
<keyword evidence="6" id="KW-0406">Ion transport</keyword>
<evidence type="ECO:0000313" key="15">
    <source>
        <dbReference type="Proteomes" id="UP000198287"/>
    </source>
</evidence>
<dbReference type="GO" id="GO:0015276">
    <property type="term" value="F:ligand-gated monoatomic ion channel activity"/>
    <property type="evidence" value="ECO:0007669"/>
    <property type="project" value="InterPro"/>
</dbReference>
<comment type="subcellular location">
    <subcellularLocation>
        <location evidence="1">Cell membrane</location>
        <topology evidence="1">Multi-pass membrane protein</topology>
    </subcellularLocation>
</comment>
<evidence type="ECO:0000313" key="14">
    <source>
        <dbReference type="EMBL" id="OXA64080.1"/>
    </source>
</evidence>
<dbReference type="InterPro" id="IPR052192">
    <property type="entry name" value="Insect_Ionotropic_Sensory_Rcpt"/>
</dbReference>
<keyword evidence="5 12" id="KW-1133">Transmembrane helix</keyword>
<keyword evidence="7 12" id="KW-0472">Membrane</keyword>
<keyword evidence="8 14" id="KW-0675">Receptor</keyword>
<evidence type="ECO:0000256" key="9">
    <source>
        <dbReference type="ARBA" id="ARBA00023180"/>
    </source>
</evidence>
<keyword evidence="10" id="KW-1071">Ligand-gated ion channel</keyword>
<evidence type="ECO:0000256" key="4">
    <source>
        <dbReference type="ARBA" id="ARBA00022692"/>
    </source>
</evidence>
<evidence type="ECO:0000256" key="12">
    <source>
        <dbReference type="SAM" id="Phobius"/>
    </source>
</evidence>
<comment type="caution">
    <text evidence="14">The sequence shown here is derived from an EMBL/GenBank/DDBJ whole genome shotgun (WGS) entry which is preliminary data.</text>
</comment>
<dbReference type="GO" id="GO:0005886">
    <property type="term" value="C:plasma membrane"/>
    <property type="evidence" value="ECO:0007669"/>
    <property type="project" value="UniProtKB-SubCell"/>
</dbReference>
<dbReference type="PANTHER" id="PTHR42643:SF39">
    <property type="entry name" value="IONOTROPIC RECEPTOR 56A-RELATED"/>
    <property type="match status" value="1"/>
</dbReference>
<dbReference type="OMA" id="MESHERM"/>
<feature type="transmembrane region" description="Helical" evidence="12">
    <location>
        <begin position="572"/>
        <end position="590"/>
    </location>
</feature>